<dbReference type="EMBL" id="QXFX01000250">
    <property type="protein sequence ID" value="KAE9123656.1"/>
    <property type="molecule type" value="Genomic_DNA"/>
</dbReference>
<dbReference type="Proteomes" id="UP000460718">
    <property type="component" value="Unassembled WGS sequence"/>
</dbReference>
<evidence type="ECO:0000313" key="9">
    <source>
        <dbReference type="EMBL" id="KAE9254065.1"/>
    </source>
</evidence>
<evidence type="ECO:0000256" key="1">
    <source>
        <dbReference type="SAM" id="Coils"/>
    </source>
</evidence>
<name>A0A6A3FUK1_9STRA</name>
<dbReference type="EMBL" id="QXGC01000028">
    <property type="protein sequence ID" value="KAE9254065.1"/>
    <property type="molecule type" value="Genomic_DNA"/>
</dbReference>
<evidence type="ECO:0000313" key="11">
    <source>
        <dbReference type="EMBL" id="KAE9318325.1"/>
    </source>
</evidence>
<evidence type="ECO:0000313" key="22">
    <source>
        <dbReference type="Proteomes" id="UP000488956"/>
    </source>
</evidence>
<proteinExistence type="predicted"/>
<gene>
    <name evidence="11" type="ORF">PF001_g6422</name>
    <name evidence="10" type="ORF">PF002_g1652</name>
    <name evidence="9" type="ORF">PF004_g1195</name>
    <name evidence="8" type="ORF">PF005_g6850</name>
    <name evidence="7" type="ORF">PF006_g6154</name>
    <name evidence="6" type="ORF">PF007_g6959</name>
    <name evidence="12" type="ORF">PF008_g1182</name>
    <name evidence="3" type="ORF">PF009_g1468</name>
    <name evidence="5" type="ORF">PF010_g6326</name>
    <name evidence="4" type="ORF">PF011_g5981</name>
</gene>
<dbReference type="EMBL" id="QXFW01000245">
    <property type="protein sequence ID" value="KAE9019105.1"/>
    <property type="molecule type" value="Genomic_DNA"/>
</dbReference>
<dbReference type="Proteomes" id="UP000440367">
    <property type="component" value="Unassembled WGS sequence"/>
</dbReference>
<dbReference type="EMBL" id="QXGA01000243">
    <property type="protein sequence ID" value="KAE9149351.1"/>
    <property type="molecule type" value="Genomic_DNA"/>
</dbReference>
<evidence type="ECO:0000313" key="16">
    <source>
        <dbReference type="Proteomes" id="UP000440367"/>
    </source>
</evidence>
<dbReference type="OrthoDB" id="107732at2759"/>
<feature type="region of interest" description="Disordered" evidence="2">
    <location>
        <begin position="91"/>
        <end position="113"/>
    </location>
</feature>
<evidence type="ECO:0000313" key="12">
    <source>
        <dbReference type="EMBL" id="KAE9361268.1"/>
    </source>
</evidence>
<evidence type="ECO:0000313" key="3">
    <source>
        <dbReference type="EMBL" id="KAE8948962.1"/>
    </source>
</evidence>
<evidence type="ECO:0000313" key="21">
    <source>
        <dbReference type="Proteomes" id="UP000486351"/>
    </source>
</evidence>
<evidence type="ECO:0000313" key="4">
    <source>
        <dbReference type="EMBL" id="KAE9019105.1"/>
    </source>
</evidence>
<dbReference type="Proteomes" id="UP000441208">
    <property type="component" value="Unassembled WGS sequence"/>
</dbReference>
<dbReference type="EMBL" id="QXFZ01000270">
    <property type="protein sequence ID" value="KAE9123709.1"/>
    <property type="molecule type" value="Genomic_DNA"/>
</dbReference>
<dbReference type="Proteomes" id="UP000486351">
    <property type="component" value="Unassembled WGS sequence"/>
</dbReference>
<dbReference type="Proteomes" id="UP000429523">
    <property type="component" value="Unassembled WGS sequence"/>
</dbReference>
<dbReference type="EMBL" id="QXGB01000263">
    <property type="protein sequence ID" value="KAE9222083.1"/>
    <property type="molecule type" value="Genomic_DNA"/>
</dbReference>
<sequence length="235" mass="26736">MELSSVDEDLMEEALLILDSVDIERLGAPAPESAPSETTAEDMLRTAIEAVDAAYPQHGKQVSNLKSNELEPQGHGLEEKTPKAGRYANNQHEHFGSGDHPVQNARKKTPPRRRMREQLIQLRSVAQKMENHLETLRSPRSPRFCTRAEYMEERDAAKEFPSDESNIGRDELESSIEATAWRSIAMQQFHARRNAEKQNAELRENLETQIRLSKQVENLLQAHQTDPVRAVNHDL</sequence>
<dbReference type="Proteomes" id="UP000488956">
    <property type="component" value="Unassembled WGS sequence"/>
</dbReference>
<dbReference type="AlphaFoldDB" id="A0A6A3FUK1"/>
<evidence type="ECO:0000313" key="8">
    <source>
        <dbReference type="EMBL" id="KAE9222083.1"/>
    </source>
</evidence>
<evidence type="ECO:0000313" key="14">
    <source>
        <dbReference type="Proteomes" id="UP000433483"/>
    </source>
</evidence>
<accession>A0A6A3FUK1</accession>
<dbReference type="Proteomes" id="UP000440732">
    <property type="component" value="Unassembled WGS sequence"/>
</dbReference>
<keyword evidence="14" id="KW-1185">Reference proteome</keyword>
<evidence type="ECO:0000313" key="20">
    <source>
        <dbReference type="Proteomes" id="UP000476176"/>
    </source>
</evidence>
<organism evidence="3 13">
    <name type="scientific">Phytophthora fragariae</name>
    <dbReference type="NCBI Taxonomy" id="53985"/>
    <lineage>
        <taxon>Eukaryota</taxon>
        <taxon>Sar</taxon>
        <taxon>Stramenopiles</taxon>
        <taxon>Oomycota</taxon>
        <taxon>Peronosporomycetes</taxon>
        <taxon>Peronosporales</taxon>
        <taxon>Peronosporaceae</taxon>
        <taxon>Phytophthora</taxon>
    </lineage>
</organism>
<dbReference type="Proteomes" id="UP000437068">
    <property type="component" value="Unassembled WGS sequence"/>
</dbReference>
<evidence type="ECO:0000313" key="13">
    <source>
        <dbReference type="Proteomes" id="UP000429523"/>
    </source>
</evidence>
<dbReference type="EMBL" id="QXGD01000040">
    <property type="protein sequence ID" value="KAE9256757.1"/>
    <property type="molecule type" value="Genomic_DNA"/>
</dbReference>
<dbReference type="EMBL" id="QXFY01000028">
    <property type="protein sequence ID" value="KAE9361268.1"/>
    <property type="molecule type" value="Genomic_DNA"/>
</dbReference>
<comment type="caution">
    <text evidence="3">The sequence shown here is derived from an EMBL/GenBank/DDBJ whole genome shotgun (WGS) entry which is preliminary data.</text>
</comment>
<evidence type="ECO:0000313" key="5">
    <source>
        <dbReference type="EMBL" id="KAE9123656.1"/>
    </source>
</evidence>
<protein>
    <submittedName>
        <fullName evidence="3">Uncharacterized protein</fullName>
    </submittedName>
</protein>
<evidence type="ECO:0000256" key="2">
    <source>
        <dbReference type="SAM" id="MobiDB-lite"/>
    </source>
</evidence>
<evidence type="ECO:0000313" key="15">
    <source>
        <dbReference type="Proteomes" id="UP000437068"/>
    </source>
</evidence>
<keyword evidence="1" id="KW-0175">Coiled coil</keyword>
<dbReference type="EMBL" id="QXGF01000034">
    <property type="protein sequence ID" value="KAE8948962.1"/>
    <property type="molecule type" value="Genomic_DNA"/>
</dbReference>
<evidence type="ECO:0000313" key="19">
    <source>
        <dbReference type="Proteomes" id="UP000460718"/>
    </source>
</evidence>
<dbReference type="Proteomes" id="UP000476176">
    <property type="component" value="Unassembled WGS sequence"/>
</dbReference>
<dbReference type="Proteomes" id="UP000433483">
    <property type="component" value="Unassembled WGS sequence"/>
</dbReference>
<evidence type="ECO:0000313" key="6">
    <source>
        <dbReference type="EMBL" id="KAE9123709.1"/>
    </source>
</evidence>
<evidence type="ECO:0000313" key="17">
    <source>
        <dbReference type="Proteomes" id="UP000440732"/>
    </source>
</evidence>
<reference evidence="13 14" key="1">
    <citation type="submission" date="2018-08" db="EMBL/GenBank/DDBJ databases">
        <title>Genomic investigation of the strawberry pathogen Phytophthora fragariae indicates pathogenicity is determined by transcriptional variation in three key races.</title>
        <authorList>
            <person name="Adams T.M."/>
            <person name="Armitage A.D."/>
            <person name="Sobczyk M.K."/>
            <person name="Bates H.J."/>
            <person name="Dunwell J.M."/>
            <person name="Nellist C.F."/>
            <person name="Harrison R.J."/>
        </authorList>
    </citation>
    <scope>NUCLEOTIDE SEQUENCE [LARGE SCALE GENOMIC DNA]</scope>
    <source>
        <strain evidence="11 15">A4</strain>
        <strain evidence="10 16">BC-1</strain>
        <strain evidence="9 20">BC-23</strain>
        <strain evidence="8 14">NOV-27</strain>
        <strain evidence="7 17">NOV-5</strain>
        <strain evidence="6 18">NOV-71</strain>
        <strain evidence="12 21">NOV-77</strain>
        <strain evidence="3 13">NOV-9</strain>
        <strain evidence="5 22">ONT-3</strain>
        <strain evidence="4 19">SCRP245</strain>
    </source>
</reference>
<evidence type="ECO:0000313" key="18">
    <source>
        <dbReference type="Proteomes" id="UP000441208"/>
    </source>
</evidence>
<evidence type="ECO:0000313" key="10">
    <source>
        <dbReference type="EMBL" id="KAE9256757.1"/>
    </source>
</evidence>
<dbReference type="EMBL" id="QXGE01000256">
    <property type="protein sequence ID" value="KAE9318325.1"/>
    <property type="molecule type" value="Genomic_DNA"/>
</dbReference>
<feature type="coiled-coil region" evidence="1">
    <location>
        <begin position="185"/>
        <end position="219"/>
    </location>
</feature>
<evidence type="ECO:0000313" key="7">
    <source>
        <dbReference type="EMBL" id="KAE9149351.1"/>
    </source>
</evidence>